<dbReference type="InterPro" id="IPR010330">
    <property type="entry name" value="CoiA_nuc"/>
</dbReference>
<dbReference type="EMBL" id="MKIP01000051">
    <property type="protein sequence ID" value="OLP59591.1"/>
    <property type="molecule type" value="Genomic_DNA"/>
</dbReference>
<dbReference type="AlphaFoldDB" id="A0A1Q9AVU7"/>
<evidence type="ECO:0008006" key="5">
    <source>
        <dbReference type="Google" id="ProtNLM"/>
    </source>
</evidence>
<dbReference type="OrthoDB" id="9134102at2"/>
<sequence length="267" mass="29540">MLTANWNGSSVDAATSAKGFSYHCPECGHAVTLRKGQIKVAHFAHKPPADCYWAKGETAAHLEAKVALRDAFRRLGYVANYEVNVLSIQGDRRADVFVTSPDGQSRWAFEIQHTPILYPAIEARTKAYIAAQVPVLWVGILSPEMKENSKPTPGGIVISKYSIKPWEKWAKALGYNELWYVDPSDGSLWRGEFGDHTIDVASATWYETGGVERSVGGYTRKSKRWRTLTLHGPHGVHQLTIGAKWRTAWSSPAFSLPQGMIASLTVV</sequence>
<dbReference type="RefSeq" id="WP_075628149.1">
    <property type="nucleotide sequence ID" value="NZ_FOAM01000020.1"/>
</dbReference>
<organism evidence="3 4">
    <name type="scientific">Xaviernesmea oryzae</name>
    <dbReference type="NCBI Taxonomy" id="464029"/>
    <lineage>
        <taxon>Bacteria</taxon>
        <taxon>Pseudomonadati</taxon>
        <taxon>Pseudomonadota</taxon>
        <taxon>Alphaproteobacteria</taxon>
        <taxon>Hyphomicrobiales</taxon>
        <taxon>Rhizobiaceae</taxon>
        <taxon>Rhizobium/Agrobacterium group</taxon>
        <taxon>Xaviernesmea</taxon>
    </lineage>
</organism>
<evidence type="ECO:0000313" key="3">
    <source>
        <dbReference type="EMBL" id="OLP59591.1"/>
    </source>
</evidence>
<comment type="caution">
    <text evidence="3">The sequence shown here is derived from an EMBL/GenBank/DDBJ whole genome shotgun (WGS) entry which is preliminary data.</text>
</comment>
<accession>A0A1Q9AVU7</accession>
<feature type="domain" description="Competence protein CoiA-like N-terminal" evidence="2">
    <location>
        <begin position="18"/>
        <end position="51"/>
    </location>
</feature>
<gene>
    <name evidence="3" type="ORF">BJF93_20480</name>
</gene>
<dbReference type="InterPro" id="IPR057253">
    <property type="entry name" value="CoiA-like_N"/>
</dbReference>
<dbReference type="Pfam" id="PF25164">
    <property type="entry name" value="CoiA_N"/>
    <property type="match status" value="1"/>
</dbReference>
<keyword evidence="4" id="KW-1185">Reference proteome</keyword>
<evidence type="ECO:0000313" key="4">
    <source>
        <dbReference type="Proteomes" id="UP000186364"/>
    </source>
</evidence>
<reference evidence="3 4" key="1">
    <citation type="submission" date="2016-09" db="EMBL/GenBank/DDBJ databases">
        <title>Rhizobium sp. nov., a novel species isolated from the rice rhizosphere.</title>
        <authorList>
            <person name="Zhao J."/>
            <person name="Zhang X."/>
        </authorList>
    </citation>
    <scope>NUCLEOTIDE SEQUENCE [LARGE SCALE GENOMIC DNA]</scope>
    <source>
        <strain evidence="3 4">1.7048</strain>
    </source>
</reference>
<dbReference type="Proteomes" id="UP000186364">
    <property type="component" value="Unassembled WGS sequence"/>
</dbReference>
<proteinExistence type="predicted"/>
<name>A0A1Q9AVU7_9HYPH</name>
<feature type="domain" description="Competence protein CoiA nuclease-like" evidence="1">
    <location>
        <begin position="57"/>
        <end position="138"/>
    </location>
</feature>
<evidence type="ECO:0000259" key="2">
    <source>
        <dbReference type="Pfam" id="PF25164"/>
    </source>
</evidence>
<evidence type="ECO:0000259" key="1">
    <source>
        <dbReference type="Pfam" id="PF06054"/>
    </source>
</evidence>
<dbReference type="Pfam" id="PF06054">
    <property type="entry name" value="CoiA_nuc"/>
    <property type="match status" value="1"/>
</dbReference>
<protein>
    <recommendedName>
        <fullName evidence="5">Competence protein CoiA</fullName>
    </recommendedName>
</protein>